<dbReference type="CDD" id="cd00958">
    <property type="entry name" value="DhnA"/>
    <property type="match status" value="1"/>
</dbReference>
<dbReference type="SMART" id="SM01133">
    <property type="entry name" value="DeoC"/>
    <property type="match status" value="1"/>
</dbReference>
<dbReference type="InterPro" id="IPR002915">
    <property type="entry name" value="DeoC/FbaB/LacD_aldolase"/>
</dbReference>
<dbReference type="NCBIfam" id="NF005556">
    <property type="entry name" value="PRK07226.1"/>
    <property type="match status" value="1"/>
</dbReference>
<gene>
    <name evidence="2" type="ORF">G3I32_20885</name>
</gene>
<dbReference type="GO" id="GO:0004332">
    <property type="term" value="F:fructose-bisphosphate aldolase activity"/>
    <property type="evidence" value="ECO:0007669"/>
    <property type="project" value="InterPro"/>
</dbReference>
<dbReference type="PANTHER" id="PTHR47916">
    <property type="entry name" value="FRUCTOSE-BISPHOSPHATE ALDOLASE CLASS 1"/>
    <property type="match status" value="1"/>
</dbReference>
<dbReference type="AlphaFoldDB" id="A0A7K3PMS9"/>
<organism evidence="2 3">
    <name type="scientific">Streptomyces coelicoflavus</name>
    <dbReference type="NCBI Taxonomy" id="285562"/>
    <lineage>
        <taxon>Bacteria</taxon>
        <taxon>Bacillati</taxon>
        <taxon>Actinomycetota</taxon>
        <taxon>Actinomycetes</taxon>
        <taxon>Kitasatosporales</taxon>
        <taxon>Streptomycetaceae</taxon>
        <taxon>Streptomyces</taxon>
    </lineage>
</organism>
<dbReference type="InterPro" id="IPR013785">
    <property type="entry name" value="Aldolase_TIM"/>
</dbReference>
<dbReference type="InterPro" id="IPR050456">
    <property type="entry name" value="DeoC/FbaB_aldolase"/>
</dbReference>
<comment type="caution">
    <text evidence="2">The sequence shown here is derived from an EMBL/GenBank/DDBJ whole genome shotgun (WGS) entry which is preliminary data.</text>
</comment>
<protein>
    <submittedName>
        <fullName evidence="2">Class I fructose-bisphosphate aldolase family protein</fullName>
    </submittedName>
</protein>
<dbReference type="RefSeq" id="WP_164246451.1">
    <property type="nucleotide sequence ID" value="NZ_JAAGMA010000566.1"/>
</dbReference>
<dbReference type="Proteomes" id="UP000470446">
    <property type="component" value="Unassembled WGS sequence"/>
</dbReference>
<dbReference type="PANTHER" id="PTHR47916:SF1">
    <property type="entry name" value="3-HYDROXY-5-PHOSPHONOOXYPENTANE-2,4-DIONE THIOLASE"/>
    <property type="match status" value="1"/>
</dbReference>
<feature type="active site" description="Proton donor" evidence="1">
    <location>
        <position position="145"/>
    </location>
</feature>
<accession>A0A7K3PMS9</accession>
<dbReference type="PIRSF" id="PIRSF038992">
    <property type="entry name" value="Aldolase_Ia"/>
    <property type="match status" value="1"/>
</dbReference>
<dbReference type="Pfam" id="PF01791">
    <property type="entry name" value="DeoC"/>
    <property type="match status" value="1"/>
</dbReference>
<evidence type="ECO:0000313" key="3">
    <source>
        <dbReference type="Proteomes" id="UP000470446"/>
    </source>
</evidence>
<name>A0A7K3PMS9_9ACTN</name>
<dbReference type="EMBL" id="JAAGMA010000566">
    <property type="protein sequence ID" value="NEB11262.1"/>
    <property type="molecule type" value="Genomic_DNA"/>
</dbReference>
<evidence type="ECO:0000313" key="2">
    <source>
        <dbReference type="EMBL" id="NEB11262.1"/>
    </source>
</evidence>
<proteinExistence type="predicted"/>
<dbReference type="SUPFAM" id="SSF51569">
    <property type="entry name" value="Aldolase"/>
    <property type="match status" value="1"/>
</dbReference>
<sequence>MNEGKSLRARRLMSEAGRSLIVPMDHGISVGATTGLRDIAATVGQVSDGGANGVVLHKGLVPTVQGSLRQGTALIVHMSASTSLGAHINRKVAVCTVAEAVRLGADAVSLHINAGTETEPEQIKDSALIAEECALWGVPLLAMVYVRSSPEDEHNPVKVAHAARMAAELGADLVKCHYTGDPDTFSRVVEGCPVPILIAGGAAHGDVRKLFTTVDEALQAGAAGVSMGRNIFESPDVTAMTSHLGKLIHNRWSVDRVYDAYQDHLAAGTPLAAV</sequence>
<dbReference type="InterPro" id="IPR041720">
    <property type="entry name" value="FbaB-like"/>
</dbReference>
<feature type="active site" description="Schiff-base intermediate with dihydroxyacetone-P" evidence="1">
    <location>
        <position position="175"/>
    </location>
</feature>
<reference evidence="2 3" key="1">
    <citation type="submission" date="2020-01" db="EMBL/GenBank/DDBJ databases">
        <title>Insect and environment-associated Actinomycetes.</title>
        <authorList>
            <person name="Currrie C."/>
            <person name="Chevrette M."/>
            <person name="Carlson C."/>
            <person name="Stubbendieck R."/>
            <person name="Wendt-Pienkowski E."/>
        </authorList>
    </citation>
    <scope>NUCLEOTIDE SEQUENCE [LARGE SCALE GENOMIC DNA]</scope>
    <source>
        <strain evidence="2 3">SID14163</strain>
    </source>
</reference>
<dbReference type="Gene3D" id="3.20.20.70">
    <property type="entry name" value="Aldolase class I"/>
    <property type="match status" value="1"/>
</dbReference>
<evidence type="ECO:0000256" key="1">
    <source>
        <dbReference type="PIRSR" id="PIRSR038992-1"/>
    </source>
</evidence>